<feature type="signal peptide" evidence="1">
    <location>
        <begin position="1"/>
        <end position="15"/>
    </location>
</feature>
<feature type="chain" id="PRO_5044749980" evidence="1">
    <location>
        <begin position="16"/>
        <end position="594"/>
    </location>
</feature>
<keyword evidence="3" id="KW-1185">Reference proteome</keyword>
<dbReference type="PANTHER" id="PTHR31013">
    <property type="entry name" value="THAUMATIN FAMILY PROTEIN-RELATED"/>
    <property type="match status" value="1"/>
</dbReference>
<dbReference type="PANTHER" id="PTHR31013:SF2">
    <property type="entry name" value="THAUMATIN-LIKE PROTEIN"/>
    <property type="match status" value="1"/>
</dbReference>
<dbReference type="EMBL" id="JBICCN010000273">
    <property type="protein sequence ID" value="KAL3081418.1"/>
    <property type="molecule type" value="Genomic_DNA"/>
</dbReference>
<evidence type="ECO:0000256" key="1">
    <source>
        <dbReference type="SAM" id="SignalP"/>
    </source>
</evidence>
<dbReference type="Pfam" id="PF00314">
    <property type="entry name" value="Thaumatin"/>
    <property type="match status" value="2"/>
</dbReference>
<dbReference type="PROSITE" id="PS51367">
    <property type="entry name" value="THAUMATIN_2"/>
    <property type="match status" value="1"/>
</dbReference>
<dbReference type="Proteomes" id="UP001620645">
    <property type="component" value="Unassembled WGS sequence"/>
</dbReference>
<dbReference type="InterPro" id="IPR037176">
    <property type="entry name" value="Osmotin/thaumatin-like_sf"/>
</dbReference>
<dbReference type="SMART" id="SM00205">
    <property type="entry name" value="THN"/>
    <property type="match status" value="1"/>
</dbReference>
<protein>
    <submittedName>
        <fullName evidence="2">Uncharacterized protein</fullName>
    </submittedName>
</protein>
<reference evidence="2 3" key="1">
    <citation type="submission" date="2024-10" db="EMBL/GenBank/DDBJ databases">
        <authorList>
            <person name="Kim D."/>
        </authorList>
    </citation>
    <scope>NUCLEOTIDE SEQUENCE [LARGE SCALE GENOMIC DNA]</scope>
    <source>
        <strain evidence="2">Taebaek</strain>
    </source>
</reference>
<dbReference type="SUPFAM" id="SSF49870">
    <property type="entry name" value="Osmotin, thaumatin-like protein"/>
    <property type="match status" value="2"/>
</dbReference>
<dbReference type="Gene3D" id="2.60.110.10">
    <property type="entry name" value="Thaumatin"/>
    <property type="match status" value="2"/>
</dbReference>
<evidence type="ECO:0000313" key="3">
    <source>
        <dbReference type="Proteomes" id="UP001620645"/>
    </source>
</evidence>
<proteinExistence type="predicted"/>
<gene>
    <name evidence="2" type="ORF">niasHS_011662</name>
</gene>
<comment type="caution">
    <text evidence="2">The sequence shown here is derived from an EMBL/GenBank/DDBJ whole genome shotgun (WGS) entry which is preliminary data.</text>
</comment>
<sequence length="594" mass="64675">MIGQLFASVLPLVLFANFINVGEMVRGGINSLSMTNGGGPPIQPNPSVNLLVTNPAHSLNSLRLNPLVEGNQQHQSTKTANKKDVKVGSKVKLQQKLKSGVKSKALGEKKSKLGMAMFYVFMLISLFVPHVPTNVMLRFDNYSVPIEQQFVSCQPMDNNGIGQKCEFIVEQMALNKNMPNVTIWGNLDGDNETIQQLGHQNIGDCEMDGDDDDHSYCDTELVISADQMDHLQKLPAENIHKNTVIQISATDQNFHGRKLLQQQQQPVCPSGYVLFNYMNACNYPLSVTAASREYPPATTPVAANQQVSVCAQAVMSSGRVWASTDCAVQDSCVAAQPPVSLFEMTFNPDGSQFMDVSYVDGISDPIGVRVKNCQPGQDQTVTFEQQAVDNLRQMFPQMAETDNASGQTKVKSVCGHYNAPNVCCQNEFSGGPQFCGPGKSGWTPDQTQAYDAFTAISGNSYAFAFDDNRATVQCNGATAVNIGFCMNPSDPERCSSGWLDLLVPTARNSPRPFWTKTQIKSLCGTYNSDDVCCRAAYGTPDTCQPTNWAPEKQAIYNALRAANPDGYTYAYDDKTAIKKCSSSSAAIVGFCTNV</sequence>
<dbReference type="InterPro" id="IPR001938">
    <property type="entry name" value="Thaumatin"/>
</dbReference>
<evidence type="ECO:0000313" key="2">
    <source>
        <dbReference type="EMBL" id="KAL3081418.1"/>
    </source>
</evidence>
<keyword evidence="1" id="KW-0732">Signal</keyword>
<accession>A0ABD2IPH7</accession>
<dbReference type="AlphaFoldDB" id="A0ABD2IPH7"/>
<organism evidence="2 3">
    <name type="scientific">Heterodera schachtii</name>
    <name type="common">Sugarbeet cyst nematode worm</name>
    <name type="synonym">Tylenchus schachtii</name>
    <dbReference type="NCBI Taxonomy" id="97005"/>
    <lineage>
        <taxon>Eukaryota</taxon>
        <taxon>Metazoa</taxon>
        <taxon>Ecdysozoa</taxon>
        <taxon>Nematoda</taxon>
        <taxon>Chromadorea</taxon>
        <taxon>Rhabditida</taxon>
        <taxon>Tylenchina</taxon>
        <taxon>Tylenchomorpha</taxon>
        <taxon>Tylenchoidea</taxon>
        <taxon>Heteroderidae</taxon>
        <taxon>Heteroderinae</taxon>
        <taxon>Heterodera</taxon>
    </lineage>
</organism>
<name>A0ABD2IPH7_HETSC</name>